<name>A0ABT0LBY0_9GAMM</name>
<dbReference type="SUPFAM" id="SSF54556">
    <property type="entry name" value="Chitinase insertion domain"/>
    <property type="match status" value="1"/>
</dbReference>
<dbReference type="RefSeq" id="WP_248940524.1">
    <property type="nucleotide sequence ID" value="NZ_JAKIKS010000042.1"/>
</dbReference>
<dbReference type="PROSITE" id="PS51910">
    <property type="entry name" value="GH18_2"/>
    <property type="match status" value="1"/>
</dbReference>
<evidence type="ECO:0000256" key="2">
    <source>
        <dbReference type="ARBA" id="ARBA00012729"/>
    </source>
</evidence>
<dbReference type="EC" id="3.2.1.14" evidence="2"/>
<dbReference type="PROSITE" id="PS50268">
    <property type="entry name" value="CADHERIN_2"/>
    <property type="match status" value="1"/>
</dbReference>
<proteinExistence type="predicted"/>
<evidence type="ECO:0000256" key="5">
    <source>
        <dbReference type="ARBA" id="ARBA00023277"/>
    </source>
</evidence>
<evidence type="ECO:0000256" key="4">
    <source>
        <dbReference type="ARBA" id="ARBA00023024"/>
    </source>
</evidence>
<dbReference type="InterPro" id="IPR013783">
    <property type="entry name" value="Ig-like_fold"/>
</dbReference>
<dbReference type="InterPro" id="IPR011583">
    <property type="entry name" value="Chitinase_II/V-like_cat"/>
</dbReference>
<dbReference type="InterPro" id="IPR017853">
    <property type="entry name" value="GH"/>
</dbReference>
<protein>
    <recommendedName>
        <fullName evidence="2">chitinase</fullName>
        <ecNumber evidence="2">3.2.1.14</ecNumber>
    </recommendedName>
</protein>
<accession>A0ABT0LBY0</accession>
<dbReference type="SMART" id="SM00636">
    <property type="entry name" value="Glyco_18"/>
    <property type="match status" value="1"/>
</dbReference>
<dbReference type="Pfam" id="PF02839">
    <property type="entry name" value="CBM_5_12"/>
    <property type="match status" value="3"/>
</dbReference>
<dbReference type="InterPro" id="IPR029070">
    <property type="entry name" value="Chitinase_insertion_sf"/>
</dbReference>
<keyword evidence="4" id="KW-0146">Chitin degradation</keyword>
<dbReference type="Pfam" id="PF00704">
    <property type="entry name" value="Glyco_hydro_18"/>
    <property type="match status" value="1"/>
</dbReference>
<dbReference type="GO" id="GO:0016787">
    <property type="term" value="F:hydrolase activity"/>
    <property type="evidence" value="ECO:0007669"/>
    <property type="project" value="UniProtKB-KW"/>
</dbReference>
<dbReference type="InterPro" id="IPR050314">
    <property type="entry name" value="Glycosyl_Hydrlase_18"/>
</dbReference>
<dbReference type="SUPFAM" id="SSF51445">
    <property type="entry name" value="(Trans)glycosidases"/>
    <property type="match status" value="1"/>
</dbReference>
<dbReference type="SUPFAM" id="SSF49299">
    <property type="entry name" value="PKD domain"/>
    <property type="match status" value="1"/>
</dbReference>
<dbReference type="SMART" id="SM00495">
    <property type="entry name" value="ChtBD3"/>
    <property type="match status" value="3"/>
</dbReference>
<dbReference type="Gene3D" id="2.10.10.20">
    <property type="entry name" value="Carbohydrate-binding module superfamily 5/12"/>
    <property type="match status" value="3"/>
</dbReference>
<gene>
    <name evidence="10" type="ORF">L2764_12165</name>
</gene>
<evidence type="ECO:0000313" key="10">
    <source>
        <dbReference type="EMBL" id="MCL1125209.1"/>
    </source>
</evidence>
<dbReference type="InterPro" id="IPR035986">
    <property type="entry name" value="PKD_dom_sf"/>
</dbReference>
<organism evidence="10 11">
    <name type="scientific">Shewanella surugensis</name>
    <dbReference type="NCBI Taxonomy" id="212020"/>
    <lineage>
        <taxon>Bacteria</taxon>
        <taxon>Pseudomonadati</taxon>
        <taxon>Pseudomonadota</taxon>
        <taxon>Gammaproteobacteria</taxon>
        <taxon>Alteromonadales</taxon>
        <taxon>Shewanellaceae</taxon>
        <taxon>Shewanella</taxon>
    </lineage>
</organism>
<feature type="signal peptide" evidence="7">
    <location>
        <begin position="1"/>
        <end position="25"/>
    </location>
</feature>
<dbReference type="InterPro" id="IPR002126">
    <property type="entry name" value="Cadherin-like_dom"/>
</dbReference>
<dbReference type="EMBL" id="JAKIKS010000042">
    <property type="protein sequence ID" value="MCL1125209.1"/>
    <property type="molecule type" value="Genomic_DNA"/>
</dbReference>
<dbReference type="CDD" id="cd00146">
    <property type="entry name" value="PKD"/>
    <property type="match status" value="1"/>
</dbReference>
<dbReference type="Gene3D" id="3.10.50.10">
    <property type="match status" value="1"/>
</dbReference>
<dbReference type="PANTHER" id="PTHR11177:SF317">
    <property type="entry name" value="CHITINASE 12-RELATED"/>
    <property type="match status" value="1"/>
</dbReference>
<feature type="domain" description="GH18" evidence="9">
    <location>
        <begin position="76"/>
        <end position="490"/>
    </location>
</feature>
<reference evidence="10 11" key="1">
    <citation type="submission" date="2022-01" db="EMBL/GenBank/DDBJ databases">
        <title>Whole genome-based taxonomy of the Shewanellaceae.</title>
        <authorList>
            <person name="Martin-Rodriguez A.J."/>
        </authorList>
    </citation>
    <scope>NUCLEOTIDE SEQUENCE [LARGE SCALE GENOMIC DNA]</scope>
    <source>
        <strain evidence="10 11">DSM 17177</strain>
    </source>
</reference>
<dbReference type="SUPFAM" id="SSF51055">
    <property type="entry name" value="Carbohydrate binding domain"/>
    <property type="match status" value="3"/>
</dbReference>
<evidence type="ECO:0000256" key="7">
    <source>
        <dbReference type="SAM" id="SignalP"/>
    </source>
</evidence>
<comment type="caution">
    <text evidence="10">The sequence shown here is derived from an EMBL/GenBank/DDBJ whole genome shotgun (WGS) entry which is preliminary data.</text>
</comment>
<dbReference type="InterPro" id="IPR036573">
    <property type="entry name" value="CBM_sf_5/12"/>
</dbReference>
<dbReference type="Proteomes" id="UP001203423">
    <property type="component" value="Unassembled WGS sequence"/>
</dbReference>
<evidence type="ECO:0000259" key="8">
    <source>
        <dbReference type="PROSITE" id="PS50268"/>
    </source>
</evidence>
<keyword evidence="6" id="KW-0624">Polysaccharide degradation</keyword>
<evidence type="ECO:0000313" key="11">
    <source>
        <dbReference type="Proteomes" id="UP001203423"/>
    </source>
</evidence>
<dbReference type="Gene3D" id="3.20.20.80">
    <property type="entry name" value="Glycosidases"/>
    <property type="match status" value="1"/>
</dbReference>
<evidence type="ECO:0000259" key="9">
    <source>
        <dbReference type="PROSITE" id="PS51910"/>
    </source>
</evidence>
<dbReference type="CDD" id="cd12215">
    <property type="entry name" value="ChiC_BD"/>
    <property type="match status" value="3"/>
</dbReference>
<evidence type="ECO:0000256" key="6">
    <source>
        <dbReference type="ARBA" id="ARBA00023326"/>
    </source>
</evidence>
<dbReference type="InterPro" id="IPR001223">
    <property type="entry name" value="Glyco_hydro18_cat"/>
</dbReference>
<evidence type="ECO:0000256" key="1">
    <source>
        <dbReference type="ARBA" id="ARBA00000822"/>
    </source>
</evidence>
<dbReference type="PANTHER" id="PTHR11177">
    <property type="entry name" value="CHITINASE"/>
    <property type="match status" value="1"/>
</dbReference>
<evidence type="ECO:0000256" key="3">
    <source>
        <dbReference type="ARBA" id="ARBA00022801"/>
    </source>
</evidence>
<keyword evidence="11" id="KW-1185">Reference proteome</keyword>
<keyword evidence="3 10" id="KW-0378">Hydrolase</keyword>
<comment type="catalytic activity">
    <reaction evidence="1">
        <text>Random endo-hydrolysis of N-acetyl-beta-D-glucosaminide (1-&gt;4)-beta-linkages in chitin and chitodextrins.</text>
        <dbReference type="EC" id="3.2.1.14"/>
    </reaction>
</comment>
<sequence>MSINKAKLSLLSISLTSLLFSAANATSDLTQVKSHSDSSDLAQNSVLQATGLSNYKIDSSKYNLYSNSYHANEDLPKITAYLSNWTHYQQGFEPNLDELAKYDTILLSFFGLCGTEIGDPTVIGGVNGLKQSCTKYGLNKYQLSTTDSFADLEKNSFRDIEMPWADVKWLDPNPNGMLGVMQKLHEEKGTRIGISVFGWSLSNIASDAVKPEHRQVFLNSLIEFVQAYSFIGQLDIDWEYPGILGADNNVFDPENDARNYKEFIIELRQALNNIGRTDILIGIASGAPTDKIDAAKLHDLVTAGVDDIHLMTYDFFGQWDTTLNHHTNLYSADDTKWSADKAITYMIDTLNIPAKNIQIGYANYSRNAIATGQVYPSPLKGAFTKNASTAGTFEAASSAINDILANYVNIAPDTNLTGKNGFTLYTDKEANADFLYNDNNHLFVSFDTPRTVYAKSQYALNKGLGGVFNWMGDPDEGLMLNAAREGLDYEVNQQVFDMKNIINSCGVNITSTKECTDLTYIADQGPSLHLSDQQAVFVMNNSYDLTAKLIGADPSQIKSIQWMLVNAKGVDGQLVHINENDKLNTSFNIDVSEEPSEHLVLTFNLSIALKDGSNLSSHLTYTVKVNESIPVITDISHDKQYLYTDIATGKVFSFSVNATDKADNDLSYQWDISSNYAQAVAGTENNKQLLIDTSSLINKPTYDVITQVTVTNKFGHTDAMLATTTVIGDADANNAPSASFSIVSDNLEQGNIIEIQSTSQDELVNELTTDWAVTFEDQPIVVDDSKGVIASFTPQQAGDYQVTLTVTDVFNVKDTVSETISVTKIDTNWDPETVYYTGDTVIYSGVTFTAKWYTKGDVPGRSDVWEEQDDGTSKEWSAYKVYNTGDTVIYNGETFTAKWYAKGDIPGESDVWASQDDGTTKEWSASKVYNTGDAVIYNEETFTAKWWTQGDLPSQSDVWESNK</sequence>
<feature type="domain" description="Cadherin" evidence="8">
    <location>
        <begin position="729"/>
        <end position="833"/>
    </location>
</feature>
<keyword evidence="7" id="KW-0732">Signal</keyword>
<keyword evidence="5" id="KW-0119">Carbohydrate metabolism</keyword>
<dbReference type="Gene3D" id="2.60.40.10">
    <property type="entry name" value="Immunoglobulins"/>
    <property type="match status" value="1"/>
</dbReference>
<feature type="chain" id="PRO_5047450214" description="chitinase" evidence="7">
    <location>
        <begin position="26"/>
        <end position="963"/>
    </location>
</feature>
<dbReference type="InterPro" id="IPR003610">
    <property type="entry name" value="CBM5/12"/>
</dbReference>